<evidence type="ECO:0000256" key="1">
    <source>
        <dbReference type="SAM" id="MobiDB-lite"/>
    </source>
</evidence>
<reference evidence="2 3" key="1">
    <citation type="journal article" date="2020" name="ISME J.">
        <title>Uncovering the hidden diversity of litter-decomposition mechanisms in mushroom-forming fungi.</title>
        <authorList>
            <person name="Floudas D."/>
            <person name="Bentzer J."/>
            <person name="Ahren D."/>
            <person name="Johansson T."/>
            <person name="Persson P."/>
            <person name="Tunlid A."/>
        </authorList>
    </citation>
    <scope>NUCLEOTIDE SEQUENCE [LARGE SCALE GENOMIC DNA]</scope>
    <source>
        <strain evidence="2 3">CBS 406.79</strain>
    </source>
</reference>
<organism evidence="2 3">
    <name type="scientific">Collybiopsis confluens</name>
    <dbReference type="NCBI Taxonomy" id="2823264"/>
    <lineage>
        <taxon>Eukaryota</taxon>
        <taxon>Fungi</taxon>
        <taxon>Dikarya</taxon>
        <taxon>Basidiomycota</taxon>
        <taxon>Agaricomycotina</taxon>
        <taxon>Agaricomycetes</taxon>
        <taxon>Agaricomycetidae</taxon>
        <taxon>Agaricales</taxon>
        <taxon>Marasmiineae</taxon>
        <taxon>Omphalotaceae</taxon>
        <taxon>Collybiopsis</taxon>
    </lineage>
</organism>
<dbReference type="AlphaFoldDB" id="A0A8H5HHQ4"/>
<feature type="compositionally biased region" description="Polar residues" evidence="1">
    <location>
        <begin position="55"/>
        <end position="70"/>
    </location>
</feature>
<feature type="region of interest" description="Disordered" evidence="1">
    <location>
        <begin position="55"/>
        <end position="75"/>
    </location>
</feature>
<evidence type="ECO:0000313" key="2">
    <source>
        <dbReference type="EMBL" id="KAF5383485.1"/>
    </source>
</evidence>
<dbReference type="Proteomes" id="UP000518752">
    <property type="component" value="Unassembled WGS sequence"/>
</dbReference>
<sequence>MHMISYTTSCPMITNGRKGVRWARGCLEAPACCGRSLSVAVHICEFMKRQFDTLTPMSSTSKEGTATPRPSQARGEGLESLLSNLQSQFEHHASKSFQQDVTTQARQLIQDVDRHKTDHSTRVGDIKERIRVEHPKEIRTRLSPEIQNQIKSEVQAATKDKIAQHYKELIPIPLQKQHHETKEQLDLARAAFINSDSRRSNSSIDILLDAYKLDRLKPVLKSDGKPSELWPADLNSLLAYDRKNLSPNFQAFTPTHTISPLPLGQKKLNR</sequence>
<gene>
    <name evidence="2" type="ORF">D9757_006131</name>
</gene>
<keyword evidence="3" id="KW-1185">Reference proteome</keyword>
<name>A0A8H5HHQ4_9AGAR</name>
<protein>
    <submittedName>
        <fullName evidence="2">Uncharacterized protein</fullName>
    </submittedName>
</protein>
<comment type="caution">
    <text evidence="2">The sequence shown here is derived from an EMBL/GenBank/DDBJ whole genome shotgun (WGS) entry which is preliminary data.</text>
</comment>
<dbReference type="OrthoDB" id="3181072at2759"/>
<evidence type="ECO:0000313" key="3">
    <source>
        <dbReference type="Proteomes" id="UP000518752"/>
    </source>
</evidence>
<proteinExistence type="predicted"/>
<dbReference type="EMBL" id="JAACJN010000047">
    <property type="protein sequence ID" value="KAF5383485.1"/>
    <property type="molecule type" value="Genomic_DNA"/>
</dbReference>
<accession>A0A8H5HHQ4</accession>